<sequence>MKKILALLLFTSFVHAQSFNAGELSFSEYLGYVKKFHPLVKNANLQLDMAQANLMMARGAFDPKIEVDFDKKRFNGKEYYSLLNSTFKVPTWYGIELKAAFDDNDGPYINPENTVPESGLTSVGLSVPLGQGLFTNQRMADLRKAKLQITLSRAERRLQAAEVLSDAAAAYFEWRKSYSEFQMYRDYLKNADIRYTGIRKLIDNGDRPAVDSVEAGIVVRSRQLNVEDAKLKLEKARLELSTFLWLDRTPVELSEAVQPEENILKTVTETLNVNQLAQQPDIETHPKIDALKTKIALLDVERKLKANALLPKIDLGYYYLSERANANAYGLDNYKLALNFTLPILLRKERGSLKMTKFKIQQAELELALERLQLTNKIAYRRTEIESLRKQQEIIARLVADNTVMLQSEERLFSVGESSLFLINSRENNLISAQLSRINAENRFLLSNAGLFRIMASQTE</sequence>
<evidence type="ECO:0000313" key="9">
    <source>
        <dbReference type="EMBL" id="AWA30326.1"/>
    </source>
</evidence>
<protein>
    <submittedName>
        <fullName evidence="9">Transporter</fullName>
    </submittedName>
</protein>
<keyword evidence="7" id="KW-0998">Cell outer membrane</keyword>
<dbReference type="SUPFAM" id="SSF56954">
    <property type="entry name" value="Outer membrane efflux proteins (OEP)"/>
    <property type="match status" value="1"/>
</dbReference>
<dbReference type="PANTHER" id="PTHR30026:SF20">
    <property type="entry name" value="OUTER MEMBRANE PROTEIN TOLC"/>
    <property type="match status" value="1"/>
</dbReference>
<evidence type="ECO:0000256" key="7">
    <source>
        <dbReference type="ARBA" id="ARBA00023237"/>
    </source>
</evidence>
<dbReference type="GO" id="GO:0009279">
    <property type="term" value="C:cell outer membrane"/>
    <property type="evidence" value="ECO:0007669"/>
    <property type="project" value="UniProtKB-SubCell"/>
</dbReference>
<keyword evidence="10" id="KW-1185">Reference proteome</keyword>
<evidence type="ECO:0000256" key="1">
    <source>
        <dbReference type="ARBA" id="ARBA00004442"/>
    </source>
</evidence>
<keyword evidence="8" id="KW-0732">Signal</keyword>
<evidence type="ECO:0000256" key="5">
    <source>
        <dbReference type="ARBA" id="ARBA00022692"/>
    </source>
</evidence>
<dbReference type="Proteomes" id="UP000244193">
    <property type="component" value="Chromosome"/>
</dbReference>
<gene>
    <name evidence="9" type="ORF">HYN48_09635</name>
</gene>
<feature type="signal peptide" evidence="8">
    <location>
        <begin position="1"/>
        <end position="16"/>
    </location>
</feature>
<dbReference type="GO" id="GO:0015562">
    <property type="term" value="F:efflux transmembrane transporter activity"/>
    <property type="evidence" value="ECO:0007669"/>
    <property type="project" value="InterPro"/>
</dbReference>
<feature type="chain" id="PRO_5015595764" evidence="8">
    <location>
        <begin position="17"/>
        <end position="460"/>
    </location>
</feature>
<dbReference type="Gene3D" id="1.20.1600.10">
    <property type="entry name" value="Outer membrane efflux proteins (OEP)"/>
    <property type="match status" value="1"/>
</dbReference>
<dbReference type="GO" id="GO:1990281">
    <property type="term" value="C:efflux pump complex"/>
    <property type="evidence" value="ECO:0007669"/>
    <property type="project" value="TreeGrafter"/>
</dbReference>
<keyword evidence="4" id="KW-1134">Transmembrane beta strand</keyword>
<comment type="similarity">
    <text evidence="2">Belongs to the outer membrane factor (OMF) (TC 1.B.17) family.</text>
</comment>
<dbReference type="RefSeq" id="WP_108371097.1">
    <property type="nucleotide sequence ID" value="NZ_CP028811.1"/>
</dbReference>
<dbReference type="InterPro" id="IPR051906">
    <property type="entry name" value="TolC-like"/>
</dbReference>
<dbReference type="OrthoDB" id="581172at2"/>
<dbReference type="GO" id="GO:0015288">
    <property type="term" value="F:porin activity"/>
    <property type="evidence" value="ECO:0007669"/>
    <property type="project" value="TreeGrafter"/>
</dbReference>
<evidence type="ECO:0000256" key="6">
    <source>
        <dbReference type="ARBA" id="ARBA00023136"/>
    </source>
</evidence>
<reference evidence="9 10" key="1">
    <citation type="submission" date="2018-04" db="EMBL/GenBank/DDBJ databases">
        <title>Genome sequencing of Flavobacterium sp. HYN0048.</title>
        <authorList>
            <person name="Yi H."/>
            <person name="Baek C."/>
        </authorList>
    </citation>
    <scope>NUCLEOTIDE SEQUENCE [LARGE SCALE GENOMIC DNA]</scope>
    <source>
        <strain evidence="9 10">HYN0048</strain>
    </source>
</reference>
<dbReference type="Pfam" id="PF02321">
    <property type="entry name" value="OEP"/>
    <property type="match status" value="2"/>
</dbReference>
<proteinExistence type="inferred from homology"/>
<keyword evidence="5" id="KW-0812">Transmembrane</keyword>
<evidence type="ECO:0000256" key="3">
    <source>
        <dbReference type="ARBA" id="ARBA00022448"/>
    </source>
</evidence>
<evidence type="ECO:0000256" key="8">
    <source>
        <dbReference type="SAM" id="SignalP"/>
    </source>
</evidence>
<dbReference type="AlphaFoldDB" id="A0A2S0RF70"/>
<keyword evidence="3" id="KW-0813">Transport</keyword>
<accession>A0A2S0RF70</accession>
<name>A0A2S0RF70_9FLAO</name>
<evidence type="ECO:0000313" key="10">
    <source>
        <dbReference type="Proteomes" id="UP000244193"/>
    </source>
</evidence>
<evidence type="ECO:0000256" key="4">
    <source>
        <dbReference type="ARBA" id="ARBA00022452"/>
    </source>
</evidence>
<dbReference type="InterPro" id="IPR003423">
    <property type="entry name" value="OMP_efflux"/>
</dbReference>
<dbReference type="KEGG" id="fmg:HYN48_09635"/>
<organism evidence="9 10">
    <name type="scientific">Flavobacterium magnum</name>
    <dbReference type="NCBI Taxonomy" id="2162713"/>
    <lineage>
        <taxon>Bacteria</taxon>
        <taxon>Pseudomonadati</taxon>
        <taxon>Bacteroidota</taxon>
        <taxon>Flavobacteriia</taxon>
        <taxon>Flavobacteriales</taxon>
        <taxon>Flavobacteriaceae</taxon>
        <taxon>Flavobacterium</taxon>
    </lineage>
</organism>
<dbReference type="EMBL" id="CP028811">
    <property type="protein sequence ID" value="AWA30326.1"/>
    <property type="molecule type" value="Genomic_DNA"/>
</dbReference>
<dbReference type="PANTHER" id="PTHR30026">
    <property type="entry name" value="OUTER MEMBRANE PROTEIN TOLC"/>
    <property type="match status" value="1"/>
</dbReference>
<keyword evidence="6" id="KW-0472">Membrane</keyword>
<evidence type="ECO:0000256" key="2">
    <source>
        <dbReference type="ARBA" id="ARBA00007613"/>
    </source>
</evidence>
<comment type="subcellular location">
    <subcellularLocation>
        <location evidence="1">Cell outer membrane</location>
    </subcellularLocation>
</comment>